<dbReference type="SUPFAM" id="SSF55021">
    <property type="entry name" value="ACT-like"/>
    <property type="match status" value="2"/>
</dbReference>
<dbReference type="InterPro" id="IPR045865">
    <property type="entry name" value="ACT-like_dom_sf"/>
</dbReference>
<dbReference type="CDD" id="cd04878">
    <property type="entry name" value="ACT_AHAS"/>
    <property type="match status" value="1"/>
</dbReference>
<keyword evidence="5 8" id="KW-0028">Amino-acid biosynthesis</keyword>
<dbReference type="InterPro" id="IPR054480">
    <property type="entry name" value="AHAS_small-like_ACT"/>
</dbReference>
<comment type="caution">
    <text evidence="10">The sequence shown here is derived from an EMBL/GenBank/DDBJ whole genome shotgun (WGS) entry which is preliminary data.</text>
</comment>
<dbReference type="EMBL" id="VFJB01000005">
    <property type="protein sequence ID" value="KAA0258001.1"/>
    <property type="molecule type" value="Genomic_DNA"/>
</dbReference>
<evidence type="ECO:0000259" key="9">
    <source>
        <dbReference type="PROSITE" id="PS51671"/>
    </source>
</evidence>
<dbReference type="EC" id="2.2.1.6" evidence="8"/>
<dbReference type="FunFam" id="3.30.70.260:FF:000001">
    <property type="entry name" value="Acetolactate synthase, small subunit"/>
    <property type="match status" value="1"/>
</dbReference>
<evidence type="ECO:0000256" key="8">
    <source>
        <dbReference type="RuleBase" id="RU368092"/>
    </source>
</evidence>
<keyword evidence="6 8" id="KW-0100">Branched-chain amino acid biosynthesis</keyword>
<dbReference type="InterPro" id="IPR027271">
    <property type="entry name" value="Acetolactate_synth/TF_NikR_C"/>
</dbReference>
<protein>
    <recommendedName>
        <fullName evidence="8">Acetolactate synthase small subunit</fullName>
        <shortName evidence="8">AHAS</shortName>
        <shortName evidence="8">ALS</shortName>
        <ecNumber evidence="8">2.2.1.6</ecNumber>
    </recommendedName>
    <alternativeName>
        <fullName evidence="8">Acetohydroxy-acid synthase small subunit</fullName>
    </alternativeName>
</protein>
<dbReference type="Pfam" id="PF22629">
    <property type="entry name" value="ACT_AHAS_ss"/>
    <property type="match status" value="1"/>
</dbReference>
<dbReference type="GO" id="GO:0009099">
    <property type="term" value="P:L-valine biosynthetic process"/>
    <property type="evidence" value="ECO:0007669"/>
    <property type="project" value="UniProtKB-UniRule"/>
</dbReference>
<evidence type="ECO:0000256" key="2">
    <source>
        <dbReference type="ARBA" id="ARBA00005025"/>
    </source>
</evidence>
<dbReference type="Pfam" id="PF10369">
    <property type="entry name" value="ALS_ss_C"/>
    <property type="match status" value="1"/>
</dbReference>
<dbReference type="Gene3D" id="3.30.70.260">
    <property type="match status" value="1"/>
</dbReference>
<comment type="similarity">
    <text evidence="3 8">Belongs to the acetolactate synthase small subunit family.</text>
</comment>
<dbReference type="GO" id="GO:0009097">
    <property type="term" value="P:isoleucine biosynthetic process"/>
    <property type="evidence" value="ECO:0007669"/>
    <property type="project" value="UniProtKB-UniRule"/>
</dbReference>
<dbReference type="AlphaFoldDB" id="A0A5A8F395"/>
<comment type="pathway">
    <text evidence="2 8">Amino-acid biosynthesis; L-valine biosynthesis; L-valine from pyruvate: step 1/4.</text>
</comment>
<comment type="catalytic activity">
    <reaction evidence="7 8">
        <text>2 pyruvate + H(+) = (2S)-2-acetolactate + CO2</text>
        <dbReference type="Rhea" id="RHEA:25249"/>
        <dbReference type="ChEBI" id="CHEBI:15361"/>
        <dbReference type="ChEBI" id="CHEBI:15378"/>
        <dbReference type="ChEBI" id="CHEBI:16526"/>
        <dbReference type="ChEBI" id="CHEBI:58476"/>
        <dbReference type="EC" id="2.2.1.6"/>
    </reaction>
</comment>
<dbReference type="Proteomes" id="UP000322876">
    <property type="component" value="Unassembled WGS sequence"/>
</dbReference>
<dbReference type="GO" id="GO:0005829">
    <property type="term" value="C:cytosol"/>
    <property type="evidence" value="ECO:0007669"/>
    <property type="project" value="TreeGrafter"/>
</dbReference>
<comment type="function">
    <text evidence="8">Catalyzes the conversion of 2 pyruvate molecules into acetolactate in the first common step of the biosynthetic pathway of the branched-amino acids such as leucine, isoleucine, and valine.</text>
</comment>
<keyword evidence="8 10" id="KW-0808">Transferase</keyword>
<dbReference type="PANTHER" id="PTHR30239:SF0">
    <property type="entry name" value="ACETOLACTATE SYNTHASE SMALL SUBUNIT 1, CHLOROPLASTIC"/>
    <property type="match status" value="1"/>
</dbReference>
<evidence type="ECO:0000256" key="3">
    <source>
        <dbReference type="ARBA" id="ARBA00006341"/>
    </source>
</evidence>
<dbReference type="UniPathway" id="UPA00049">
    <property type="reaction ID" value="UER00059"/>
</dbReference>
<dbReference type="InterPro" id="IPR004789">
    <property type="entry name" value="Acetalactate_synth_ssu"/>
</dbReference>
<dbReference type="UniPathway" id="UPA00047">
    <property type="reaction ID" value="UER00055"/>
</dbReference>
<dbReference type="FunFam" id="3.30.70.1150:FF:000001">
    <property type="entry name" value="Acetolactate synthase small subunit"/>
    <property type="match status" value="1"/>
</dbReference>
<comment type="subunit">
    <text evidence="4 8">Dimer of large and small chains.</text>
</comment>
<name>A0A5A8F395_9BACT</name>
<dbReference type="GO" id="GO:0003984">
    <property type="term" value="F:acetolactate synthase activity"/>
    <property type="evidence" value="ECO:0007669"/>
    <property type="project" value="UniProtKB-UniRule"/>
</dbReference>
<comment type="pathway">
    <text evidence="1 8">Amino-acid biosynthesis; L-isoleucine biosynthesis; L-isoleucine from 2-oxobutanoate: step 1/4.</text>
</comment>
<organism evidence="10 11">
    <name type="scientific">Deferribacter autotrophicus</name>
    <dbReference type="NCBI Taxonomy" id="500465"/>
    <lineage>
        <taxon>Bacteria</taxon>
        <taxon>Pseudomonadati</taxon>
        <taxon>Deferribacterota</taxon>
        <taxon>Deferribacteres</taxon>
        <taxon>Deferribacterales</taxon>
        <taxon>Deferribacteraceae</taxon>
        <taxon>Deferribacter</taxon>
    </lineage>
</organism>
<feature type="domain" description="ACT" evidence="9">
    <location>
        <begin position="4"/>
        <end position="78"/>
    </location>
</feature>
<proteinExistence type="inferred from homology"/>
<evidence type="ECO:0000256" key="4">
    <source>
        <dbReference type="ARBA" id="ARBA00011744"/>
    </source>
</evidence>
<accession>A0A5A8F395</accession>
<gene>
    <name evidence="10" type="primary">ilvN</name>
    <name evidence="10" type="ORF">FHQ18_06300</name>
</gene>
<dbReference type="PROSITE" id="PS51671">
    <property type="entry name" value="ACT"/>
    <property type="match status" value="1"/>
</dbReference>
<evidence type="ECO:0000313" key="11">
    <source>
        <dbReference type="Proteomes" id="UP000322876"/>
    </source>
</evidence>
<dbReference type="OrthoDB" id="9787365at2"/>
<dbReference type="NCBIfam" id="TIGR00119">
    <property type="entry name" value="acolac_sm"/>
    <property type="match status" value="1"/>
</dbReference>
<dbReference type="InterPro" id="IPR002912">
    <property type="entry name" value="ACT_dom"/>
</dbReference>
<dbReference type="NCBIfam" id="NF008864">
    <property type="entry name" value="PRK11895.1"/>
    <property type="match status" value="1"/>
</dbReference>
<evidence type="ECO:0000256" key="7">
    <source>
        <dbReference type="ARBA" id="ARBA00048670"/>
    </source>
</evidence>
<dbReference type="Gene3D" id="3.30.70.1150">
    <property type="entry name" value="ACT-like. Chain A, domain 2"/>
    <property type="match status" value="1"/>
</dbReference>
<evidence type="ECO:0000256" key="1">
    <source>
        <dbReference type="ARBA" id="ARBA00004974"/>
    </source>
</evidence>
<evidence type="ECO:0000256" key="5">
    <source>
        <dbReference type="ARBA" id="ARBA00022605"/>
    </source>
</evidence>
<sequence length="168" mass="18787">MRHIISVLVENKFGVLSRVAGLFSGRGYNIESLSVNTTHDPRFSVMTIVTSGDERIIEQIIKQLRKLINVIKVRDVTPMDHIEREMMLVKVHATSKTRPDIFNIVNTFRGKVVDITGESLIVEITGTDDKNKAFLKVLEPYGIIEVIKTGFVAIARGSKATPDYSKTS</sequence>
<dbReference type="GO" id="GO:1990610">
    <property type="term" value="F:acetolactate synthase regulator activity"/>
    <property type="evidence" value="ECO:0007669"/>
    <property type="project" value="UniProtKB-UniRule"/>
</dbReference>
<evidence type="ECO:0000313" key="10">
    <source>
        <dbReference type="EMBL" id="KAA0258001.1"/>
    </source>
</evidence>
<dbReference type="InterPro" id="IPR019455">
    <property type="entry name" value="Acetolactate_synth_ssu_C"/>
</dbReference>
<dbReference type="InterPro" id="IPR039557">
    <property type="entry name" value="AHAS_ACT"/>
</dbReference>
<evidence type="ECO:0000256" key="6">
    <source>
        <dbReference type="ARBA" id="ARBA00023304"/>
    </source>
</evidence>
<dbReference type="RefSeq" id="WP_149266322.1">
    <property type="nucleotide sequence ID" value="NZ_VFJB01000005.1"/>
</dbReference>
<dbReference type="PANTHER" id="PTHR30239">
    <property type="entry name" value="ACETOLACTATE SYNTHASE SMALL SUBUNIT"/>
    <property type="match status" value="1"/>
</dbReference>
<keyword evidence="11" id="KW-1185">Reference proteome</keyword>
<reference evidence="10 11" key="1">
    <citation type="submission" date="2019-06" db="EMBL/GenBank/DDBJ databases">
        <title>Genomic insights into carbon and energy metabolism of Deferribacter autotrophicus revealed new metabolic traits in the phylum Deferribacteres.</title>
        <authorList>
            <person name="Slobodkin A.I."/>
            <person name="Slobodkina G.B."/>
            <person name="Allioux M."/>
            <person name="Alain K."/>
            <person name="Jebbar M."/>
            <person name="Shadrin V."/>
            <person name="Kublanov I.V."/>
            <person name="Toshchakov S.V."/>
            <person name="Bonch-Osmolovskaya E.A."/>
        </authorList>
    </citation>
    <scope>NUCLEOTIDE SEQUENCE [LARGE SCALE GENOMIC DNA]</scope>
    <source>
        <strain evidence="10 11">SL50</strain>
    </source>
</reference>